<evidence type="ECO:0008006" key="3">
    <source>
        <dbReference type="Google" id="ProtNLM"/>
    </source>
</evidence>
<evidence type="ECO:0000313" key="2">
    <source>
        <dbReference type="Proteomes" id="UP001597040"/>
    </source>
</evidence>
<sequence>MKDTIVGVKLYTFLSFEKDTTLSFDTWHRIESNYDYGFVEVSSDGENWNTVTEPFTGSSVDWNSKEIQIPASTTHIRFRYDTDAYTNGRGWYVTNVELEGQQLDLFSDEWIKRDY</sequence>
<accession>A0ABW3LQU9</accession>
<dbReference type="RefSeq" id="WP_390363389.1">
    <property type="nucleotide sequence ID" value="NZ_JBHTKJ010000046.1"/>
</dbReference>
<reference evidence="2" key="1">
    <citation type="journal article" date="2019" name="Int. J. Syst. Evol. Microbiol.">
        <title>The Global Catalogue of Microorganisms (GCM) 10K type strain sequencing project: providing services to taxonomists for standard genome sequencing and annotation.</title>
        <authorList>
            <consortium name="The Broad Institute Genomics Platform"/>
            <consortium name="The Broad Institute Genome Sequencing Center for Infectious Disease"/>
            <person name="Wu L."/>
            <person name="Ma J."/>
        </authorList>
    </citation>
    <scope>NUCLEOTIDE SEQUENCE [LARGE SCALE GENOMIC DNA]</scope>
    <source>
        <strain evidence="2">CCUG 56754</strain>
    </source>
</reference>
<comment type="caution">
    <text evidence="1">The sequence shown here is derived from an EMBL/GenBank/DDBJ whole genome shotgun (WGS) entry which is preliminary data.</text>
</comment>
<gene>
    <name evidence="1" type="ORF">ACFQ3N_15190</name>
</gene>
<organism evidence="1 2">
    <name type="scientific">Virgibacillus byunsanensis</name>
    <dbReference type="NCBI Taxonomy" id="570945"/>
    <lineage>
        <taxon>Bacteria</taxon>
        <taxon>Bacillati</taxon>
        <taxon>Bacillota</taxon>
        <taxon>Bacilli</taxon>
        <taxon>Bacillales</taxon>
        <taxon>Bacillaceae</taxon>
        <taxon>Virgibacillus</taxon>
    </lineage>
</organism>
<name>A0ABW3LQU9_9BACI</name>
<dbReference type="Proteomes" id="UP001597040">
    <property type="component" value="Unassembled WGS sequence"/>
</dbReference>
<dbReference type="EMBL" id="JBHTKJ010000046">
    <property type="protein sequence ID" value="MFD1039731.1"/>
    <property type="molecule type" value="Genomic_DNA"/>
</dbReference>
<protein>
    <recommendedName>
        <fullName evidence="3">F5/8 type C domain-containing protein</fullName>
    </recommendedName>
</protein>
<dbReference type="Gene3D" id="2.60.120.260">
    <property type="entry name" value="Galactose-binding domain-like"/>
    <property type="match status" value="1"/>
</dbReference>
<keyword evidence="2" id="KW-1185">Reference proteome</keyword>
<dbReference type="Pfam" id="PF20773">
    <property type="entry name" value="InhA-like_MAM"/>
    <property type="match status" value="1"/>
</dbReference>
<evidence type="ECO:0000313" key="1">
    <source>
        <dbReference type="EMBL" id="MFD1039731.1"/>
    </source>
</evidence>
<proteinExistence type="predicted"/>